<name>A0A9W6HVN5_9ACTN</name>
<keyword evidence="1" id="KW-0808">Transferase</keyword>
<feature type="domain" description="N-acetyltransferase" evidence="4">
    <location>
        <begin position="51"/>
        <end position="198"/>
    </location>
</feature>
<dbReference type="PANTHER" id="PTHR43626">
    <property type="entry name" value="ACYL-COA N-ACYLTRANSFERASE"/>
    <property type="match status" value="1"/>
</dbReference>
<proteinExistence type="predicted"/>
<evidence type="ECO:0000259" key="4">
    <source>
        <dbReference type="PROSITE" id="PS51186"/>
    </source>
</evidence>
<evidence type="ECO:0000313" key="5">
    <source>
        <dbReference type="EMBL" id="GLK06621.1"/>
    </source>
</evidence>
<comment type="caution">
    <text evidence="5">The sequence shown here is derived from an EMBL/GenBank/DDBJ whole genome shotgun (WGS) entry which is preliminary data.</text>
</comment>
<keyword evidence="6" id="KW-1185">Reference proteome</keyword>
<dbReference type="Pfam" id="PF00583">
    <property type="entry name" value="Acetyltransf_1"/>
    <property type="match status" value="1"/>
</dbReference>
<dbReference type="NCBIfam" id="NF005921">
    <property type="entry name" value="PRK07922.1"/>
    <property type="match status" value="1"/>
</dbReference>
<evidence type="ECO:0000256" key="1">
    <source>
        <dbReference type="ARBA" id="ARBA00022679"/>
    </source>
</evidence>
<dbReference type="GO" id="GO:0008080">
    <property type="term" value="F:N-acetyltransferase activity"/>
    <property type="evidence" value="ECO:0007669"/>
    <property type="project" value="InterPro"/>
</dbReference>
<dbReference type="SUPFAM" id="SSF55729">
    <property type="entry name" value="Acyl-CoA N-acyltransferases (Nat)"/>
    <property type="match status" value="1"/>
</dbReference>
<dbReference type="Gene3D" id="3.40.630.30">
    <property type="match status" value="1"/>
</dbReference>
<sequence length="219" mass="23858">MEQVAEQFSARAVRDAGIDAEGAARRAEGEGADAEKRPVSGQGSEADPAAITVRRARTPDVRAIRRLVDTYAGAGPRLLEKATVTLYEDVQEFWVADMDGVVVGCGALHVLWEDLAEIRTVAVDPGCRGLGIGHRIVSSLIRTAGDLGLRRVFCLTFEIDFFARHGFREIQGTPVSPEVYAELLASYDEGVAEFLDLEHVKPNTLGNTRMLLHLTPRSD</sequence>
<dbReference type="AlphaFoldDB" id="A0A9W6HVN5"/>
<feature type="compositionally biased region" description="Basic and acidic residues" evidence="3">
    <location>
        <begin position="19"/>
        <end position="38"/>
    </location>
</feature>
<accession>A0A9W6HVN5</accession>
<dbReference type="EMBL" id="BSEV01000001">
    <property type="protein sequence ID" value="GLK06621.1"/>
    <property type="molecule type" value="Genomic_DNA"/>
</dbReference>
<dbReference type="InterPro" id="IPR045039">
    <property type="entry name" value="NSI-like"/>
</dbReference>
<dbReference type="Proteomes" id="UP001143474">
    <property type="component" value="Unassembled WGS sequence"/>
</dbReference>
<reference evidence="5" key="2">
    <citation type="submission" date="2023-01" db="EMBL/GenBank/DDBJ databases">
        <authorList>
            <person name="Sun Q."/>
            <person name="Evtushenko L."/>
        </authorList>
    </citation>
    <scope>NUCLEOTIDE SEQUENCE</scope>
    <source>
        <strain evidence="5">VKM Ac-2007</strain>
    </source>
</reference>
<organism evidence="5 6">
    <name type="scientific">Streptosporangium carneum</name>
    <dbReference type="NCBI Taxonomy" id="47481"/>
    <lineage>
        <taxon>Bacteria</taxon>
        <taxon>Bacillati</taxon>
        <taxon>Actinomycetota</taxon>
        <taxon>Actinomycetes</taxon>
        <taxon>Streptosporangiales</taxon>
        <taxon>Streptosporangiaceae</taxon>
        <taxon>Streptosporangium</taxon>
    </lineage>
</organism>
<dbReference type="PANTHER" id="PTHR43626:SF4">
    <property type="entry name" value="GCN5-RELATED N-ACETYLTRANSFERASE 2, CHLOROPLASTIC"/>
    <property type="match status" value="1"/>
</dbReference>
<dbReference type="InterPro" id="IPR016181">
    <property type="entry name" value="Acyl_CoA_acyltransferase"/>
</dbReference>
<dbReference type="GO" id="GO:0005737">
    <property type="term" value="C:cytoplasm"/>
    <property type="evidence" value="ECO:0007669"/>
    <property type="project" value="TreeGrafter"/>
</dbReference>
<evidence type="ECO:0000256" key="3">
    <source>
        <dbReference type="SAM" id="MobiDB-lite"/>
    </source>
</evidence>
<dbReference type="CDD" id="cd04301">
    <property type="entry name" value="NAT_SF"/>
    <property type="match status" value="1"/>
</dbReference>
<dbReference type="PROSITE" id="PS51186">
    <property type="entry name" value="GNAT"/>
    <property type="match status" value="1"/>
</dbReference>
<gene>
    <name evidence="5" type="ORF">GCM10017600_00260</name>
</gene>
<evidence type="ECO:0000256" key="2">
    <source>
        <dbReference type="ARBA" id="ARBA00023315"/>
    </source>
</evidence>
<evidence type="ECO:0000313" key="6">
    <source>
        <dbReference type="Proteomes" id="UP001143474"/>
    </source>
</evidence>
<keyword evidence="2" id="KW-0012">Acyltransferase</keyword>
<feature type="region of interest" description="Disordered" evidence="3">
    <location>
        <begin position="19"/>
        <end position="50"/>
    </location>
</feature>
<dbReference type="InterPro" id="IPR000182">
    <property type="entry name" value="GNAT_dom"/>
</dbReference>
<protein>
    <submittedName>
        <fullName evidence="5">Acetyltransferase</fullName>
    </submittedName>
</protein>
<reference evidence="5" key="1">
    <citation type="journal article" date="2014" name="Int. J. Syst. Evol. Microbiol.">
        <title>Complete genome sequence of Corynebacterium casei LMG S-19264T (=DSM 44701T), isolated from a smear-ripened cheese.</title>
        <authorList>
            <consortium name="US DOE Joint Genome Institute (JGI-PGF)"/>
            <person name="Walter F."/>
            <person name="Albersmeier A."/>
            <person name="Kalinowski J."/>
            <person name="Ruckert C."/>
        </authorList>
    </citation>
    <scope>NUCLEOTIDE SEQUENCE</scope>
    <source>
        <strain evidence="5">VKM Ac-2007</strain>
    </source>
</reference>